<comment type="caution">
    <text evidence="1">The sequence shown here is derived from an EMBL/GenBank/DDBJ whole genome shotgun (WGS) entry which is preliminary data.</text>
</comment>
<sequence length="184" mass="21831">MTEEMFYRRQVSRQHLEVLAQYMERYPPLALASARSREGHIQSKRMWEKIARTLNRIDENKTNGLDIKESINTKIDDSGGLDTADDQSQDDYLVTSSPITEHIDLPPSDIKPNISIMKQDTDPIQITEEKKPIEELRRELVEFELKKQKELFEMEKKFKREKHEMEMSILRIKKQLMVKELKKL</sequence>
<dbReference type="Proteomes" id="UP000814243">
    <property type="component" value="Unassembled WGS sequence"/>
</dbReference>
<gene>
    <name evidence="1" type="ORF">HF086_013655</name>
</gene>
<name>A0A922SDG6_SPOEX</name>
<evidence type="ECO:0000313" key="2">
    <source>
        <dbReference type="Proteomes" id="UP000814243"/>
    </source>
</evidence>
<evidence type="ECO:0008006" key="3">
    <source>
        <dbReference type="Google" id="ProtNLM"/>
    </source>
</evidence>
<accession>A0A922SDG6</accession>
<evidence type="ECO:0000313" key="1">
    <source>
        <dbReference type="EMBL" id="KAH9632868.1"/>
    </source>
</evidence>
<dbReference type="AlphaFoldDB" id="A0A922SDG6"/>
<dbReference type="EMBL" id="JACEFF010000681">
    <property type="protein sequence ID" value="KAH9632868.1"/>
    <property type="molecule type" value="Genomic_DNA"/>
</dbReference>
<reference evidence="1" key="1">
    <citation type="journal article" date="2021" name="G3 (Bethesda)">
        <title>Genome and transcriptome analysis of the beet armyworm Spodoptera exigua reveals targets for pest control. .</title>
        <authorList>
            <person name="Simon S."/>
            <person name="Breeschoten T."/>
            <person name="Jansen H.J."/>
            <person name="Dirks R.P."/>
            <person name="Schranz M.E."/>
            <person name="Ros V.I.D."/>
        </authorList>
    </citation>
    <scope>NUCLEOTIDE SEQUENCE</scope>
    <source>
        <strain evidence="1">TB_SE_WUR_2020</strain>
    </source>
</reference>
<protein>
    <recommendedName>
        <fullName evidence="3">Regulatory protein zeste</fullName>
    </recommendedName>
</protein>
<proteinExistence type="predicted"/>
<organism evidence="1 2">
    <name type="scientific">Spodoptera exigua</name>
    <name type="common">Beet armyworm</name>
    <name type="synonym">Noctua fulgens</name>
    <dbReference type="NCBI Taxonomy" id="7107"/>
    <lineage>
        <taxon>Eukaryota</taxon>
        <taxon>Metazoa</taxon>
        <taxon>Ecdysozoa</taxon>
        <taxon>Arthropoda</taxon>
        <taxon>Hexapoda</taxon>
        <taxon>Insecta</taxon>
        <taxon>Pterygota</taxon>
        <taxon>Neoptera</taxon>
        <taxon>Endopterygota</taxon>
        <taxon>Lepidoptera</taxon>
        <taxon>Glossata</taxon>
        <taxon>Ditrysia</taxon>
        <taxon>Noctuoidea</taxon>
        <taxon>Noctuidae</taxon>
        <taxon>Amphipyrinae</taxon>
        <taxon>Spodoptera</taxon>
    </lineage>
</organism>